<dbReference type="Gene3D" id="1.10.357.10">
    <property type="entry name" value="Tetracycline Repressor, domain 2"/>
    <property type="match status" value="1"/>
</dbReference>
<dbReference type="InterPro" id="IPR009057">
    <property type="entry name" value="Homeodomain-like_sf"/>
</dbReference>
<dbReference type="InterPro" id="IPR049488">
    <property type="entry name" value="TM_1030-like_C"/>
</dbReference>
<dbReference type="InterPro" id="IPR050624">
    <property type="entry name" value="HTH-type_Tx_Regulator"/>
</dbReference>
<proteinExistence type="predicted"/>
<dbReference type="EMBL" id="WBZC01000005">
    <property type="protein sequence ID" value="KAB3538539.1"/>
    <property type="molecule type" value="Genomic_DNA"/>
</dbReference>
<dbReference type="InterPro" id="IPR023772">
    <property type="entry name" value="DNA-bd_HTH_TetR-type_CS"/>
</dbReference>
<evidence type="ECO:0000259" key="3">
    <source>
        <dbReference type="PROSITE" id="PS50977"/>
    </source>
</evidence>
<name>A0A6I0FID3_9FIRM</name>
<dbReference type="Proteomes" id="UP000432715">
    <property type="component" value="Unassembled WGS sequence"/>
</dbReference>
<keyword evidence="5" id="KW-1185">Reference proteome</keyword>
<accession>A0A6I0FID3</accession>
<feature type="domain" description="HTH tetR-type" evidence="3">
    <location>
        <begin position="37"/>
        <end position="97"/>
    </location>
</feature>
<dbReference type="Pfam" id="PF21256">
    <property type="entry name" value="TetR_C_5-like"/>
    <property type="match status" value="1"/>
</dbReference>
<dbReference type="PANTHER" id="PTHR43479:SF11">
    <property type="entry name" value="ACREF_ENVCD OPERON REPRESSOR-RELATED"/>
    <property type="match status" value="1"/>
</dbReference>
<dbReference type="PROSITE" id="PS01081">
    <property type="entry name" value="HTH_TETR_1"/>
    <property type="match status" value="1"/>
</dbReference>
<dbReference type="SUPFAM" id="SSF46689">
    <property type="entry name" value="Homeodomain-like"/>
    <property type="match status" value="1"/>
</dbReference>
<sequence>MINLINDHVVTDLVKILKLYNNGESFMLKKLFYELDEEKRERITNVVLREFAQYSYNESSTNRIVKNAGIGKGSLFKYFQNKQDMYFYILDYIINDLAVDLKDEIANLPGDLFVRTIKYAELEFTWYIQNPDEYKLLKRAFVKNDTEIYKETKAKYASMSEEYYYKLFEDINMEQFQFKREKKKLLDILKWLLKGFNEEFIEEVESEDNINSLKDEYLRRLVEYIEILKEGLK</sequence>
<keyword evidence="1 2" id="KW-0238">DNA-binding</keyword>
<evidence type="ECO:0000256" key="1">
    <source>
        <dbReference type="ARBA" id="ARBA00023125"/>
    </source>
</evidence>
<dbReference type="SUPFAM" id="SSF48498">
    <property type="entry name" value="Tetracyclin repressor-like, C-terminal domain"/>
    <property type="match status" value="1"/>
</dbReference>
<dbReference type="InterPro" id="IPR036271">
    <property type="entry name" value="Tet_transcr_reg_TetR-rel_C_sf"/>
</dbReference>
<dbReference type="PANTHER" id="PTHR43479">
    <property type="entry name" value="ACREF/ENVCD OPERON REPRESSOR-RELATED"/>
    <property type="match status" value="1"/>
</dbReference>
<evidence type="ECO:0000313" key="5">
    <source>
        <dbReference type="Proteomes" id="UP000432715"/>
    </source>
</evidence>
<reference evidence="4 5" key="1">
    <citation type="submission" date="2019-10" db="EMBL/GenBank/DDBJ databases">
        <title>Alkaliphilus serpentinus sp. nov. and Alkaliphilus pronyensis sp. nov., two novel anaerobic alkaliphilic species isolated from the serpentinized-hosted hydrothermal field of the Prony Bay (New Caledonia).</title>
        <authorList>
            <person name="Postec A."/>
        </authorList>
    </citation>
    <scope>NUCLEOTIDE SEQUENCE [LARGE SCALE GENOMIC DNA]</scope>
    <source>
        <strain evidence="4 5">LacV</strain>
    </source>
</reference>
<evidence type="ECO:0000313" key="4">
    <source>
        <dbReference type="EMBL" id="KAB3538539.1"/>
    </source>
</evidence>
<feature type="DNA-binding region" description="H-T-H motif" evidence="2">
    <location>
        <begin position="60"/>
        <end position="79"/>
    </location>
</feature>
<dbReference type="AlphaFoldDB" id="A0A6I0FID3"/>
<dbReference type="Pfam" id="PF00440">
    <property type="entry name" value="TetR_N"/>
    <property type="match status" value="1"/>
</dbReference>
<comment type="caution">
    <text evidence="4">The sequence shown here is derived from an EMBL/GenBank/DDBJ whole genome shotgun (WGS) entry which is preliminary data.</text>
</comment>
<dbReference type="GO" id="GO:0003677">
    <property type="term" value="F:DNA binding"/>
    <property type="evidence" value="ECO:0007669"/>
    <property type="project" value="UniProtKB-UniRule"/>
</dbReference>
<protein>
    <submittedName>
        <fullName evidence="4">TetR/AcrR family transcriptional regulator</fullName>
    </submittedName>
</protein>
<dbReference type="RefSeq" id="WP_192930114.1">
    <property type="nucleotide sequence ID" value="NZ_WBZC01000005.1"/>
</dbReference>
<organism evidence="4 5">
    <name type="scientific">Alkaliphilus pronyensis</name>
    <dbReference type="NCBI Taxonomy" id="1482732"/>
    <lineage>
        <taxon>Bacteria</taxon>
        <taxon>Bacillati</taxon>
        <taxon>Bacillota</taxon>
        <taxon>Clostridia</taxon>
        <taxon>Peptostreptococcales</taxon>
        <taxon>Natronincolaceae</taxon>
        <taxon>Alkaliphilus</taxon>
    </lineage>
</organism>
<gene>
    <name evidence="4" type="ORF">F8154_01805</name>
</gene>
<evidence type="ECO:0000256" key="2">
    <source>
        <dbReference type="PROSITE-ProRule" id="PRU00335"/>
    </source>
</evidence>
<dbReference type="InterPro" id="IPR001647">
    <property type="entry name" value="HTH_TetR"/>
</dbReference>
<dbReference type="PROSITE" id="PS50977">
    <property type="entry name" value="HTH_TETR_2"/>
    <property type="match status" value="1"/>
</dbReference>